<dbReference type="Pfam" id="PF01370">
    <property type="entry name" value="Epimerase"/>
    <property type="match status" value="1"/>
</dbReference>
<evidence type="ECO:0000256" key="2">
    <source>
        <dbReference type="ARBA" id="ARBA00001911"/>
    </source>
</evidence>
<comment type="pathway">
    <text evidence="3 10">Carbohydrate metabolism; galactose metabolism.</text>
</comment>
<protein>
    <recommendedName>
        <fullName evidence="6 10">UDP-glucose 4-epimerase</fullName>
        <ecNumber evidence="5 10">5.1.3.2</ecNumber>
    </recommendedName>
</protein>
<dbReference type="EC" id="5.1.3.2" evidence="5 10"/>
<gene>
    <name evidence="12" type="primary">galE</name>
    <name evidence="12" type="ORF">PI95_029250</name>
</gene>
<dbReference type="SUPFAM" id="SSF51735">
    <property type="entry name" value="NAD(P)-binding Rossmann-fold domains"/>
    <property type="match status" value="1"/>
</dbReference>
<dbReference type="NCBIfam" id="TIGR01179">
    <property type="entry name" value="galE"/>
    <property type="match status" value="1"/>
</dbReference>
<keyword evidence="13" id="KW-1185">Reference proteome</keyword>
<proteinExistence type="inferred from homology"/>
<comment type="cofactor">
    <cofactor evidence="2 10">
        <name>NAD(+)</name>
        <dbReference type="ChEBI" id="CHEBI:57540"/>
    </cofactor>
</comment>
<keyword evidence="9 10" id="KW-0119">Carbohydrate metabolism</keyword>
<evidence type="ECO:0000313" key="12">
    <source>
        <dbReference type="EMBL" id="NEU76491.1"/>
    </source>
</evidence>
<evidence type="ECO:0000313" key="13">
    <source>
        <dbReference type="Proteomes" id="UP000031549"/>
    </source>
</evidence>
<evidence type="ECO:0000256" key="9">
    <source>
        <dbReference type="ARBA" id="ARBA00023277"/>
    </source>
</evidence>
<dbReference type="Gene3D" id="3.90.25.10">
    <property type="entry name" value="UDP-galactose 4-epimerase, domain 1"/>
    <property type="match status" value="1"/>
</dbReference>
<evidence type="ECO:0000256" key="1">
    <source>
        <dbReference type="ARBA" id="ARBA00000083"/>
    </source>
</evidence>
<dbReference type="AlphaFoldDB" id="A0A846HJE1"/>
<comment type="catalytic activity">
    <reaction evidence="1 10">
        <text>UDP-alpha-D-glucose = UDP-alpha-D-galactose</text>
        <dbReference type="Rhea" id="RHEA:22168"/>
        <dbReference type="ChEBI" id="CHEBI:58885"/>
        <dbReference type="ChEBI" id="CHEBI:66914"/>
        <dbReference type="EC" id="5.1.3.2"/>
    </reaction>
</comment>
<dbReference type="InterPro" id="IPR005886">
    <property type="entry name" value="UDP_G4E"/>
</dbReference>
<dbReference type="PANTHER" id="PTHR43725">
    <property type="entry name" value="UDP-GLUCOSE 4-EPIMERASE"/>
    <property type="match status" value="1"/>
</dbReference>
<evidence type="ECO:0000256" key="10">
    <source>
        <dbReference type="RuleBase" id="RU366046"/>
    </source>
</evidence>
<dbReference type="GO" id="GO:0033499">
    <property type="term" value="P:galactose catabolic process via UDP-galactose, Leloir pathway"/>
    <property type="evidence" value="ECO:0007669"/>
    <property type="project" value="TreeGrafter"/>
</dbReference>
<name>A0A846HJE1_9CYAN</name>
<dbReference type="RefSeq" id="WP_039741185.1">
    <property type="nucleotide sequence ID" value="NZ_JTCM02000114.1"/>
</dbReference>
<dbReference type="UniPathway" id="UPA00214"/>
<comment type="caution">
    <text evidence="12">The sequence shown here is derived from an EMBL/GenBank/DDBJ whole genome shotgun (WGS) entry which is preliminary data.</text>
</comment>
<dbReference type="PANTHER" id="PTHR43725:SF53">
    <property type="entry name" value="UDP-ARABINOSE 4-EPIMERASE 1"/>
    <property type="match status" value="1"/>
</dbReference>
<dbReference type="CDD" id="cd05247">
    <property type="entry name" value="UDP_G4E_1_SDR_e"/>
    <property type="match status" value="1"/>
</dbReference>
<evidence type="ECO:0000256" key="3">
    <source>
        <dbReference type="ARBA" id="ARBA00004947"/>
    </source>
</evidence>
<dbReference type="Gene3D" id="3.40.50.720">
    <property type="entry name" value="NAD(P)-binding Rossmann-like Domain"/>
    <property type="match status" value="1"/>
</dbReference>
<reference evidence="12 13" key="1">
    <citation type="journal article" date="2015" name="Genome Announc.">
        <title>Draft Genome Sequence of Cyanobacterium Hassallia byssoidea Strain VB512170, Isolated from Monuments in India.</title>
        <authorList>
            <person name="Singh D."/>
            <person name="Chandrababunaidu M.M."/>
            <person name="Panda A."/>
            <person name="Sen D."/>
            <person name="Bhattacharyya S."/>
            <person name="Adhikary S.P."/>
            <person name="Tripathy S."/>
        </authorList>
    </citation>
    <scope>NUCLEOTIDE SEQUENCE [LARGE SCALE GENOMIC DNA]</scope>
    <source>
        <strain evidence="12 13">VB512170</strain>
    </source>
</reference>
<evidence type="ECO:0000256" key="4">
    <source>
        <dbReference type="ARBA" id="ARBA00007637"/>
    </source>
</evidence>
<accession>A0A846HJE1</accession>
<dbReference type="EMBL" id="JTCM02000114">
    <property type="protein sequence ID" value="NEU76491.1"/>
    <property type="molecule type" value="Genomic_DNA"/>
</dbReference>
<dbReference type="GO" id="GO:0003978">
    <property type="term" value="F:UDP-glucose 4-epimerase activity"/>
    <property type="evidence" value="ECO:0007669"/>
    <property type="project" value="UniProtKB-UniRule"/>
</dbReference>
<comment type="similarity">
    <text evidence="4 10">Belongs to the NAD(P)-dependent epimerase/dehydratase family.</text>
</comment>
<feature type="domain" description="NAD-dependent epimerase/dehydratase" evidence="11">
    <location>
        <begin position="4"/>
        <end position="252"/>
    </location>
</feature>
<evidence type="ECO:0000256" key="6">
    <source>
        <dbReference type="ARBA" id="ARBA00018569"/>
    </source>
</evidence>
<dbReference type="InterPro" id="IPR036291">
    <property type="entry name" value="NAD(P)-bd_dom_sf"/>
</dbReference>
<comment type="subunit">
    <text evidence="10">Homodimer.</text>
</comment>
<evidence type="ECO:0000259" key="11">
    <source>
        <dbReference type="Pfam" id="PF01370"/>
    </source>
</evidence>
<sequence>MKKVLVTGGAGYIGSHVVRQLGSAGYDVVVYDNCSTGSRTSVLHGELIIGDLADTEHLYQVFAKHQFTTVVHFAASLSVPESVVRPLDYYANNTRNTLNLLRCCSVMNVNQIIFSSTAAVYGEVKENPVTESVPTQPINPYGRSKLMSEWLIQDYAAASSLRYVILRYFNVAGAEPGGRLGQISANATHLIAAAIDAALKRKSAMQIFGTDFPTPDGTGIRDYIHVEDLATAHLDALRYLEENGESQILNCGYGQGYSVRQVISRVKAISGVDFPVIETNRRPGDPACVTACADKISKVLGWQPKYNDLDKIVHTSLAWEMYREGLLQSSLNKPMLHGKITFTT</sequence>
<organism evidence="12 13">
    <name type="scientific">Hassallia byssoidea VB512170</name>
    <dbReference type="NCBI Taxonomy" id="1304833"/>
    <lineage>
        <taxon>Bacteria</taxon>
        <taxon>Bacillati</taxon>
        <taxon>Cyanobacteriota</taxon>
        <taxon>Cyanophyceae</taxon>
        <taxon>Nostocales</taxon>
        <taxon>Tolypothrichaceae</taxon>
        <taxon>Hassallia</taxon>
    </lineage>
</organism>
<evidence type="ECO:0000256" key="7">
    <source>
        <dbReference type="ARBA" id="ARBA00023027"/>
    </source>
</evidence>
<dbReference type="InterPro" id="IPR001509">
    <property type="entry name" value="Epimerase_deHydtase"/>
</dbReference>
<evidence type="ECO:0000256" key="8">
    <source>
        <dbReference type="ARBA" id="ARBA00023235"/>
    </source>
</evidence>
<evidence type="ECO:0000256" key="5">
    <source>
        <dbReference type="ARBA" id="ARBA00013189"/>
    </source>
</evidence>
<keyword evidence="8 10" id="KW-0413">Isomerase</keyword>
<keyword evidence="7 10" id="KW-0520">NAD</keyword>
<dbReference type="Proteomes" id="UP000031549">
    <property type="component" value="Unassembled WGS sequence"/>
</dbReference>